<keyword evidence="3" id="KW-1185">Reference proteome</keyword>
<reference evidence="2 3" key="1">
    <citation type="submission" date="2017-02" db="EMBL/GenBank/DDBJ databases">
        <authorList>
            <person name="Peterson S.W."/>
        </authorList>
    </citation>
    <scope>NUCLEOTIDE SEQUENCE [LARGE SCALE GENOMIC DNA]</scope>
    <source>
        <strain evidence="2 3">DSM 25262</strain>
    </source>
</reference>
<dbReference type="AlphaFoldDB" id="A0A1T5K295"/>
<proteinExistence type="predicted"/>
<evidence type="ECO:0000256" key="1">
    <source>
        <dbReference type="SAM" id="SignalP"/>
    </source>
</evidence>
<dbReference type="Proteomes" id="UP000190961">
    <property type="component" value="Unassembled WGS sequence"/>
</dbReference>
<sequence>MKNYFAIIAVLLFSIAAHAQSDVITSGLLHPESIITDGKFLYTTLIGKALAPTAKDGDGAISKLDLAGKPIDLNFNKAVLNAPKGTTIVGNILYVADVDRVVGFDLQSGEKVDEVDLSAQGTQFLNDLTLKGDSVFFVSATDIGKIFKVTISTHRIEALNIPKLIGPNGLLYDAKTDILYVAGLDRSDNPMGELGMITGKSGYYTYTTLTDARGMFDGIQMLDANTLIVSDWVTLKERKTRLLKINIKEKTYVEIEKNIDAADILYDKKQKRFLLPALRDGNIVEYKFK</sequence>
<protein>
    <recommendedName>
        <fullName evidence="4">Sugar lactone lactonase YvrE</fullName>
    </recommendedName>
</protein>
<feature type="signal peptide" evidence="1">
    <location>
        <begin position="1"/>
        <end position="19"/>
    </location>
</feature>
<gene>
    <name evidence="2" type="ORF">SAMN05660236_1740</name>
</gene>
<name>A0A1T5K295_9BACT</name>
<accession>A0A1T5K295</accession>
<keyword evidence="1" id="KW-0732">Signal</keyword>
<dbReference type="STRING" id="688867.SAMN05660236_1740"/>
<dbReference type="SUPFAM" id="SSF63825">
    <property type="entry name" value="YWTD domain"/>
    <property type="match status" value="1"/>
</dbReference>
<dbReference type="RefSeq" id="WP_079686262.1">
    <property type="nucleotide sequence ID" value="NZ_FUZU01000001.1"/>
</dbReference>
<evidence type="ECO:0000313" key="2">
    <source>
        <dbReference type="EMBL" id="SKC57897.1"/>
    </source>
</evidence>
<dbReference type="OrthoDB" id="7675395at2"/>
<dbReference type="Gene3D" id="2.120.10.30">
    <property type="entry name" value="TolB, C-terminal domain"/>
    <property type="match status" value="1"/>
</dbReference>
<dbReference type="InterPro" id="IPR011042">
    <property type="entry name" value="6-blade_b-propeller_TolB-like"/>
</dbReference>
<evidence type="ECO:0000313" key="3">
    <source>
        <dbReference type="Proteomes" id="UP000190961"/>
    </source>
</evidence>
<feature type="chain" id="PRO_5013387040" description="Sugar lactone lactonase YvrE" evidence="1">
    <location>
        <begin position="20"/>
        <end position="289"/>
    </location>
</feature>
<evidence type="ECO:0008006" key="4">
    <source>
        <dbReference type="Google" id="ProtNLM"/>
    </source>
</evidence>
<dbReference type="EMBL" id="FUZU01000001">
    <property type="protein sequence ID" value="SKC57897.1"/>
    <property type="molecule type" value="Genomic_DNA"/>
</dbReference>
<organism evidence="2 3">
    <name type="scientific">Ohtaekwangia koreensis</name>
    <dbReference type="NCBI Taxonomy" id="688867"/>
    <lineage>
        <taxon>Bacteria</taxon>
        <taxon>Pseudomonadati</taxon>
        <taxon>Bacteroidota</taxon>
        <taxon>Cytophagia</taxon>
        <taxon>Cytophagales</taxon>
        <taxon>Fulvivirgaceae</taxon>
        <taxon>Ohtaekwangia</taxon>
    </lineage>
</organism>